<evidence type="ECO:0000256" key="3">
    <source>
        <dbReference type="ARBA" id="ARBA00023125"/>
    </source>
</evidence>
<dbReference type="PRINTS" id="PR00404">
    <property type="entry name" value="MADSDOMAIN"/>
</dbReference>
<sequence>MGRKIEMKKIEDITRCQVTFSKRRTSLMKKALQISSSCNAEVAFVAFSPSGRVSKFSSQTRDYEPRPEQDPSPHQLLWCERNLKQSLERVNALVGRHPSSQSHPNVQVGLENQCGTPNSYEYEEKGRSLAPENPSAGELMMQLDPWISPYRSIPLAVNGPFCTLSASTPKGLDFESLESRQAQIGLDQWQPENDSNTNKPMFFNPEPTLTQHKNVKQADQPNSENIQSNSSKNNESGCANEHQSVQSPPKVLEASLCDSLPLEQDNVEDNKLWTKGIKESGLWEWDDLVMVDNMNLDDLENFF</sequence>
<evidence type="ECO:0000256" key="6">
    <source>
        <dbReference type="SAM" id="MobiDB-lite"/>
    </source>
</evidence>
<feature type="compositionally biased region" description="Polar residues" evidence="6">
    <location>
        <begin position="214"/>
        <end position="247"/>
    </location>
</feature>
<accession>A0AAV6IPB9</accession>
<evidence type="ECO:0000256" key="5">
    <source>
        <dbReference type="ARBA" id="ARBA00023242"/>
    </source>
</evidence>
<keyword evidence="5" id="KW-0539">Nucleus</keyword>
<dbReference type="PANTHER" id="PTHR48019">
    <property type="entry name" value="SERUM RESPONSE FACTOR HOMOLOG"/>
    <property type="match status" value="1"/>
</dbReference>
<name>A0AAV6IPB9_9ERIC</name>
<keyword evidence="4" id="KW-0804">Transcription</keyword>
<feature type="compositionally biased region" description="Basic and acidic residues" evidence="6">
    <location>
        <begin position="61"/>
        <end position="71"/>
    </location>
</feature>
<evidence type="ECO:0000256" key="1">
    <source>
        <dbReference type="ARBA" id="ARBA00004123"/>
    </source>
</evidence>
<dbReference type="SMART" id="SM00432">
    <property type="entry name" value="MADS"/>
    <property type="match status" value="1"/>
</dbReference>
<dbReference type="GO" id="GO:0046983">
    <property type="term" value="F:protein dimerization activity"/>
    <property type="evidence" value="ECO:0007669"/>
    <property type="project" value="InterPro"/>
</dbReference>
<feature type="region of interest" description="Disordered" evidence="6">
    <location>
        <begin position="188"/>
        <end position="207"/>
    </location>
</feature>
<evidence type="ECO:0000313" key="9">
    <source>
        <dbReference type="Proteomes" id="UP000823749"/>
    </source>
</evidence>
<comment type="caution">
    <text evidence="8">The sequence shown here is derived from an EMBL/GenBank/DDBJ whole genome shotgun (WGS) entry which is preliminary data.</text>
</comment>
<keyword evidence="9" id="KW-1185">Reference proteome</keyword>
<dbReference type="PROSITE" id="PS50066">
    <property type="entry name" value="MADS_BOX_2"/>
    <property type="match status" value="1"/>
</dbReference>
<dbReference type="EMBL" id="JACTNZ010000010">
    <property type="protein sequence ID" value="KAG5529408.1"/>
    <property type="molecule type" value="Genomic_DNA"/>
</dbReference>
<protein>
    <recommendedName>
        <fullName evidence="7">MADS-box domain-containing protein</fullName>
    </recommendedName>
</protein>
<organism evidence="8 9">
    <name type="scientific">Rhododendron griersonianum</name>
    <dbReference type="NCBI Taxonomy" id="479676"/>
    <lineage>
        <taxon>Eukaryota</taxon>
        <taxon>Viridiplantae</taxon>
        <taxon>Streptophyta</taxon>
        <taxon>Embryophyta</taxon>
        <taxon>Tracheophyta</taxon>
        <taxon>Spermatophyta</taxon>
        <taxon>Magnoliopsida</taxon>
        <taxon>eudicotyledons</taxon>
        <taxon>Gunneridae</taxon>
        <taxon>Pentapetalae</taxon>
        <taxon>asterids</taxon>
        <taxon>Ericales</taxon>
        <taxon>Ericaceae</taxon>
        <taxon>Ericoideae</taxon>
        <taxon>Rhodoreae</taxon>
        <taxon>Rhododendron</taxon>
    </lineage>
</organism>
<dbReference type="AlphaFoldDB" id="A0AAV6IPB9"/>
<feature type="compositionally biased region" description="Polar residues" evidence="6">
    <location>
        <begin position="190"/>
        <end position="199"/>
    </location>
</feature>
<feature type="region of interest" description="Disordered" evidence="6">
    <location>
        <begin position="214"/>
        <end position="250"/>
    </location>
</feature>
<feature type="region of interest" description="Disordered" evidence="6">
    <location>
        <begin position="54"/>
        <end position="74"/>
    </location>
</feature>
<dbReference type="Gene3D" id="3.40.1810.10">
    <property type="entry name" value="Transcription factor, MADS-box"/>
    <property type="match status" value="1"/>
</dbReference>
<dbReference type="GO" id="GO:0005634">
    <property type="term" value="C:nucleus"/>
    <property type="evidence" value="ECO:0007669"/>
    <property type="project" value="UniProtKB-SubCell"/>
</dbReference>
<evidence type="ECO:0000256" key="4">
    <source>
        <dbReference type="ARBA" id="ARBA00023163"/>
    </source>
</evidence>
<dbReference type="Proteomes" id="UP000823749">
    <property type="component" value="Chromosome 10"/>
</dbReference>
<dbReference type="SUPFAM" id="SSF55455">
    <property type="entry name" value="SRF-like"/>
    <property type="match status" value="1"/>
</dbReference>
<dbReference type="GO" id="GO:0003677">
    <property type="term" value="F:DNA binding"/>
    <property type="evidence" value="ECO:0007669"/>
    <property type="project" value="UniProtKB-KW"/>
</dbReference>
<evidence type="ECO:0000256" key="2">
    <source>
        <dbReference type="ARBA" id="ARBA00023015"/>
    </source>
</evidence>
<dbReference type="InterPro" id="IPR002100">
    <property type="entry name" value="TF_MADSbox"/>
</dbReference>
<gene>
    <name evidence="8" type="ORF">RHGRI_029959</name>
</gene>
<dbReference type="InterPro" id="IPR036879">
    <property type="entry name" value="TF_MADSbox_sf"/>
</dbReference>
<dbReference type="InterPro" id="IPR050142">
    <property type="entry name" value="MADS-box/MEF2_TF"/>
</dbReference>
<evidence type="ECO:0000313" key="8">
    <source>
        <dbReference type="EMBL" id="KAG5529408.1"/>
    </source>
</evidence>
<proteinExistence type="predicted"/>
<keyword evidence="2" id="KW-0805">Transcription regulation</keyword>
<comment type="subcellular location">
    <subcellularLocation>
        <location evidence="1">Nucleus</location>
    </subcellularLocation>
</comment>
<feature type="domain" description="MADS-box" evidence="7">
    <location>
        <begin position="1"/>
        <end position="60"/>
    </location>
</feature>
<dbReference type="Pfam" id="PF00319">
    <property type="entry name" value="SRF-TF"/>
    <property type="match status" value="1"/>
</dbReference>
<keyword evidence="3" id="KW-0238">DNA-binding</keyword>
<reference evidence="8" key="1">
    <citation type="submission" date="2020-08" db="EMBL/GenBank/DDBJ databases">
        <title>Plant Genome Project.</title>
        <authorList>
            <person name="Zhang R.-G."/>
        </authorList>
    </citation>
    <scope>NUCLEOTIDE SEQUENCE</scope>
    <source>
        <strain evidence="8">WSP0</strain>
        <tissue evidence="8">Leaf</tissue>
    </source>
</reference>
<evidence type="ECO:0000259" key="7">
    <source>
        <dbReference type="PROSITE" id="PS50066"/>
    </source>
</evidence>